<dbReference type="GO" id="GO:0046983">
    <property type="term" value="F:protein dimerization activity"/>
    <property type="evidence" value="ECO:0007669"/>
    <property type="project" value="InterPro"/>
</dbReference>
<evidence type="ECO:0000256" key="5">
    <source>
        <dbReference type="ARBA" id="ARBA00022679"/>
    </source>
</evidence>
<dbReference type="SMART" id="SM00662">
    <property type="entry name" value="RPOLD"/>
    <property type="match status" value="1"/>
</dbReference>
<feature type="region of interest" description="Alpha N-terminal domain (alpha-NTD)" evidence="11">
    <location>
        <begin position="1"/>
        <end position="231"/>
    </location>
</feature>
<comment type="caution">
    <text evidence="13">The sequence shown here is derived from an EMBL/GenBank/DDBJ whole genome shotgun (WGS) entry which is preliminary data.</text>
</comment>
<comment type="catalytic activity">
    <reaction evidence="10 11">
        <text>RNA(n) + a ribonucleoside 5'-triphosphate = RNA(n+1) + diphosphate</text>
        <dbReference type="Rhea" id="RHEA:21248"/>
        <dbReference type="Rhea" id="RHEA-COMP:14527"/>
        <dbReference type="Rhea" id="RHEA-COMP:17342"/>
        <dbReference type="ChEBI" id="CHEBI:33019"/>
        <dbReference type="ChEBI" id="CHEBI:61557"/>
        <dbReference type="ChEBI" id="CHEBI:140395"/>
        <dbReference type="EC" id="2.7.7.6"/>
    </reaction>
</comment>
<comment type="subunit">
    <text evidence="11">Homodimer. The RNAP catalytic core consists of 2 alpha, 1 beta, 1 beta' and 1 omega subunit. When a sigma factor is associated with the core the holoenzyme is formed, which can initiate transcription.</text>
</comment>
<dbReference type="Gene3D" id="3.30.1360.10">
    <property type="entry name" value="RNA polymerase, RBP11-like subunit"/>
    <property type="match status" value="1"/>
</dbReference>
<evidence type="ECO:0000256" key="8">
    <source>
        <dbReference type="ARBA" id="ARBA00032524"/>
    </source>
</evidence>
<comment type="function">
    <text evidence="11">DNA-dependent RNA polymerase catalyzes the transcription of DNA into RNA using the four ribonucleoside triphosphates as substrates.</text>
</comment>
<evidence type="ECO:0000256" key="10">
    <source>
        <dbReference type="ARBA" id="ARBA00048552"/>
    </source>
</evidence>
<proteinExistence type="inferred from homology"/>
<dbReference type="InterPro" id="IPR036643">
    <property type="entry name" value="RNApol_insert_sf"/>
</dbReference>
<gene>
    <name evidence="11" type="primary">rpoA</name>
    <name evidence="13" type="ORF">F4X14_03730</name>
</gene>
<evidence type="ECO:0000256" key="4">
    <source>
        <dbReference type="ARBA" id="ARBA00022478"/>
    </source>
</evidence>
<dbReference type="EMBL" id="VXMH01000017">
    <property type="protein sequence ID" value="MYC94058.1"/>
    <property type="molecule type" value="Genomic_DNA"/>
</dbReference>
<dbReference type="InterPro" id="IPR036603">
    <property type="entry name" value="RBP11-like"/>
</dbReference>
<feature type="region of interest" description="Alpha C-terminal domain (alpha-CTD)" evidence="11">
    <location>
        <begin position="240"/>
        <end position="377"/>
    </location>
</feature>
<dbReference type="FunFam" id="2.170.120.12:FF:000001">
    <property type="entry name" value="DNA-directed RNA polymerase subunit alpha"/>
    <property type="match status" value="1"/>
</dbReference>
<dbReference type="InterPro" id="IPR011260">
    <property type="entry name" value="RNAP_asu_C"/>
</dbReference>
<dbReference type="EC" id="2.7.7.6" evidence="2 11"/>
<dbReference type="InterPro" id="IPR011263">
    <property type="entry name" value="DNA-dir_RNA_pol_RpoA/D/Rpb3"/>
</dbReference>
<keyword evidence="5 11" id="KW-0808">Transferase</keyword>
<dbReference type="Gene3D" id="1.10.150.20">
    <property type="entry name" value="5' to 3' exonuclease, C-terminal subdomain"/>
    <property type="match status" value="1"/>
</dbReference>
<dbReference type="Pfam" id="PF01193">
    <property type="entry name" value="RNA_pol_L"/>
    <property type="match status" value="1"/>
</dbReference>
<evidence type="ECO:0000256" key="1">
    <source>
        <dbReference type="ARBA" id="ARBA00007123"/>
    </source>
</evidence>
<dbReference type="NCBIfam" id="TIGR02027">
    <property type="entry name" value="rpoA"/>
    <property type="match status" value="1"/>
</dbReference>
<dbReference type="CDD" id="cd06928">
    <property type="entry name" value="RNAP_alpha_NTD"/>
    <property type="match status" value="1"/>
</dbReference>
<feature type="domain" description="DNA-directed RNA polymerase RpoA/D/Rpb3-type" evidence="12">
    <location>
        <begin position="19"/>
        <end position="225"/>
    </location>
</feature>
<dbReference type="NCBIfam" id="NF003513">
    <property type="entry name" value="PRK05182.1-2"/>
    <property type="match status" value="1"/>
</dbReference>
<name>A0A6B1D3B0_9CHLR</name>
<accession>A0A6B1D3B0</accession>
<dbReference type="NCBIfam" id="NF003519">
    <property type="entry name" value="PRK05182.2-5"/>
    <property type="match status" value="1"/>
</dbReference>
<evidence type="ECO:0000256" key="3">
    <source>
        <dbReference type="ARBA" id="ARBA00015972"/>
    </source>
</evidence>
<keyword evidence="4 11" id="KW-0240">DNA-directed RNA polymerase</keyword>
<dbReference type="AlphaFoldDB" id="A0A6B1D3B0"/>
<dbReference type="InterPro" id="IPR011262">
    <property type="entry name" value="DNA-dir_RNA_pol_insert"/>
</dbReference>
<dbReference type="Gene3D" id="2.170.120.12">
    <property type="entry name" value="DNA-directed RNA polymerase, insert domain"/>
    <property type="match status" value="1"/>
</dbReference>
<dbReference type="Pfam" id="PF03118">
    <property type="entry name" value="RNA_pol_A_CTD"/>
    <property type="match status" value="1"/>
</dbReference>
<sequence length="377" mass="41512">MLNNLVLPKIEVEASSRNYGHFVISPLESGYGITLGNSLRRVLLSSLPGAAVTSISVSSVHHEFSTIDHVLEDATRLILNVKQIRFRSESAEPVRVSVEVYHEGPVTAGDLNCPPEVEIVNPDLYLLFADSNEVDLDIEMVVEQGRGYSPAEERVQLPLGEIPVDAIFSPVKKASYRVERTRIGQQTDYDRLNLEVWTDGTISPEDSMRQAADILVQHLTLFVGDRTTMVELPEEEEESIPSRVAEAPIEELELTVRAYNCLKRAGITKVGEILKRMEKGEDEMLAIRNFGKKSLDELVEKLSEKGYMNVVGVDLSAYLGGGNGTEVEEILAEVAETEVAETEVAETEASDNEVAETEAAEAVEIVEEADLSPLAEE</sequence>
<evidence type="ECO:0000256" key="6">
    <source>
        <dbReference type="ARBA" id="ARBA00022695"/>
    </source>
</evidence>
<dbReference type="SUPFAM" id="SSF47789">
    <property type="entry name" value="C-terminal domain of RNA polymerase alpha subunit"/>
    <property type="match status" value="1"/>
</dbReference>
<comment type="domain">
    <text evidence="11">The N-terminal domain is essential for RNAP assembly and basal transcription, whereas the C-terminal domain is involved in interaction with transcriptional regulators and with upstream promoter elements.</text>
</comment>
<evidence type="ECO:0000256" key="7">
    <source>
        <dbReference type="ARBA" id="ARBA00023163"/>
    </source>
</evidence>
<organism evidence="13">
    <name type="scientific">Caldilineaceae bacterium SB0661_bin_32</name>
    <dbReference type="NCBI Taxonomy" id="2605255"/>
    <lineage>
        <taxon>Bacteria</taxon>
        <taxon>Bacillati</taxon>
        <taxon>Chloroflexota</taxon>
        <taxon>Caldilineae</taxon>
        <taxon>Caldilineales</taxon>
        <taxon>Caldilineaceae</taxon>
    </lineage>
</organism>
<evidence type="ECO:0000256" key="11">
    <source>
        <dbReference type="HAMAP-Rule" id="MF_00059"/>
    </source>
</evidence>
<protein>
    <recommendedName>
        <fullName evidence="3 11">DNA-directed RNA polymerase subunit alpha</fullName>
        <shortName evidence="11">RNAP subunit alpha</shortName>
        <ecNumber evidence="2 11">2.7.7.6</ecNumber>
    </recommendedName>
    <alternativeName>
        <fullName evidence="9 11">RNA polymerase subunit alpha</fullName>
    </alternativeName>
    <alternativeName>
        <fullName evidence="8 11">Transcriptase subunit alpha</fullName>
    </alternativeName>
</protein>
<dbReference type="GO" id="GO:0005737">
    <property type="term" value="C:cytoplasm"/>
    <property type="evidence" value="ECO:0007669"/>
    <property type="project" value="UniProtKB-ARBA"/>
</dbReference>
<dbReference type="InterPro" id="IPR011773">
    <property type="entry name" value="DNA-dir_RpoA"/>
</dbReference>
<keyword evidence="7 11" id="KW-0804">Transcription</keyword>
<keyword evidence="6 11" id="KW-0548">Nucleotidyltransferase</keyword>
<dbReference type="GO" id="GO:0003677">
    <property type="term" value="F:DNA binding"/>
    <property type="evidence" value="ECO:0007669"/>
    <property type="project" value="UniProtKB-UniRule"/>
</dbReference>
<dbReference type="SUPFAM" id="SSF56553">
    <property type="entry name" value="Insert subdomain of RNA polymerase alpha subunit"/>
    <property type="match status" value="1"/>
</dbReference>
<evidence type="ECO:0000259" key="12">
    <source>
        <dbReference type="SMART" id="SM00662"/>
    </source>
</evidence>
<evidence type="ECO:0000256" key="2">
    <source>
        <dbReference type="ARBA" id="ARBA00012418"/>
    </source>
</evidence>
<dbReference type="HAMAP" id="MF_00059">
    <property type="entry name" value="RNApol_bact_RpoA"/>
    <property type="match status" value="1"/>
</dbReference>
<dbReference type="SUPFAM" id="SSF55257">
    <property type="entry name" value="RBP11-like subunits of RNA polymerase"/>
    <property type="match status" value="1"/>
</dbReference>
<comment type="similarity">
    <text evidence="1 11">Belongs to the RNA polymerase alpha chain family.</text>
</comment>
<dbReference type="Pfam" id="PF01000">
    <property type="entry name" value="RNA_pol_A_bac"/>
    <property type="match status" value="1"/>
</dbReference>
<dbReference type="GO" id="GO:0003899">
    <property type="term" value="F:DNA-directed RNA polymerase activity"/>
    <property type="evidence" value="ECO:0007669"/>
    <property type="project" value="UniProtKB-UniRule"/>
</dbReference>
<evidence type="ECO:0000313" key="13">
    <source>
        <dbReference type="EMBL" id="MYC94058.1"/>
    </source>
</evidence>
<evidence type="ECO:0000256" key="9">
    <source>
        <dbReference type="ARBA" id="ARBA00033070"/>
    </source>
</evidence>
<reference evidence="13" key="1">
    <citation type="submission" date="2019-09" db="EMBL/GenBank/DDBJ databases">
        <title>Characterisation of the sponge microbiome using genome-centric metagenomics.</title>
        <authorList>
            <person name="Engelberts J.P."/>
            <person name="Robbins S.J."/>
            <person name="De Goeij J.M."/>
            <person name="Aranda M."/>
            <person name="Bell S.C."/>
            <person name="Webster N.S."/>
        </authorList>
    </citation>
    <scope>NUCLEOTIDE SEQUENCE</scope>
    <source>
        <strain evidence="13">SB0661_bin_32</strain>
    </source>
</reference>
<dbReference type="GO" id="GO:0000428">
    <property type="term" value="C:DNA-directed RNA polymerase complex"/>
    <property type="evidence" value="ECO:0007669"/>
    <property type="project" value="UniProtKB-KW"/>
</dbReference>
<dbReference type="GO" id="GO:0006351">
    <property type="term" value="P:DNA-templated transcription"/>
    <property type="evidence" value="ECO:0007669"/>
    <property type="project" value="UniProtKB-UniRule"/>
</dbReference>